<sequence>MQHPAEKGGYKHEHKYLFAGIYIISEVKRMEGEKAYRYGWVCGRVMLILAMAFVVCELCAGCGRFDISDSGEKLVYDVCDDTMLPEELSAIIERKKEKPFNMVYSNNTYTYIVVAAGMQERDDVGVELEEMYKDDNAIYVKTLLRQTATPSDGVRGDGVSFPYTVIRIMKMDLPVVFK</sequence>
<proteinExistence type="predicted"/>
<protein>
    <submittedName>
        <fullName evidence="2">Protease complex subunit PrcB family protein</fullName>
    </submittedName>
</protein>
<dbReference type="GO" id="GO:0006508">
    <property type="term" value="P:proteolysis"/>
    <property type="evidence" value="ECO:0007669"/>
    <property type="project" value="UniProtKB-KW"/>
</dbReference>
<dbReference type="EMBL" id="QRVK01000011">
    <property type="protein sequence ID" value="RGS43079.1"/>
    <property type="molecule type" value="Genomic_DNA"/>
</dbReference>
<dbReference type="InterPro" id="IPR025748">
    <property type="entry name" value="PrcB_C_dom"/>
</dbReference>
<evidence type="ECO:0000313" key="3">
    <source>
        <dbReference type="Proteomes" id="UP000283295"/>
    </source>
</evidence>
<dbReference type="GO" id="GO:0008233">
    <property type="term" value="F:peptidase activity"/>
    <property type="evidence" value="ECO:0007669"/>
    <property type="project" value="UniProtKB-KW"/>
</dbReference>
<gene>
    <name evidence="2" type="ORF">DWX94_06270</name>
</gene>
<comment type="caution">
    <text evidence="2">The sequence shown here is derived from an EMBL/GenBank/DDBJ whole genome shotgun (WGS) entry which is preliminary data.</text>
</comment>
<organism evidence="2 3">
    <name type="scientific">Coprococcus eutactus</name>
    <dbReference type="NCBI Taxonomy" id="33043"/>
    <lineage>
        <taxon>Bacteria</taxon>
        <taxon>Bacillati</taxon>
        <taxon>Bacillota</taxon>
        <taxon>Clostridia</taxon>
        <taxon>Lachnospirales</taxon>
        <taxon>Lachnospiraceae</taxon>
        <taxon>Coprococcus</taxon>
    </lineage>
</organism>
<accession>A0A412ISK1</accession>
<dbReference type="AlphaFoldDB" id="A0A412ISK1"/>
<evidence type="ECO:0000313" key="2">
    <source>
        <dbReference type="EMBL" id="RGS43079.1"/>
    </source>
</evidence>
<feature type="domain" description="PrcB C-terminal" evidence="1">
    <location>
        <begin position="110"/>
        <end position="168"/>
    </location>
</feature>
<keyword evidence="2" id="KW-0645">Protease</keyword>
<dbReference type="OrthoDB" id="422698at2"/>
<dbReference type="Proteomes" id="UP000283295">
    <property type="component" value="Unassembled WGS sequence"/>
</dbReference>
<name>A0A412ISK1_9FIRM</name>
<reference evidence="2 3" key="1">
    <citation type="submission" date="2018-08" db="EMBL/GenBank/DDBJ databases">
        <title>A genome reference for cultivated species of the human gut microbiota.</title>
        <authorList>
            <person name="Zou Y."/>
            <person name="Xue W."/>
            <person name="Luo G."/>
        </authorList>
    </citation>
    <scope>NUCLEOTIDE SEQUENCE [LARGE SCALE GENOMIC DNA]</scope>
    <source>
        <strain evidence="2 3">AF22-21</strain>
    </source>
</reference>
<evidence type="ECO:0000259" key="1">
    <source>
        <dbReference type="Pfam" id="PF14343"/>
    </source>
</evidence>
<keyword evidence="2" id="KW-0378">Hydrolase</keyword>
<dbReference type="Pfam" id="PF14343">
    <property type="entry name" value="PrcB_C"/>
    <property type="match status" value="1"/>
</dbReference>